<dbReference type="CDD" id="cd17574">
    <property type="entry name" value="REC_OmpR"/>
    <property type="match status" value="1"/>
</dbReference>
<protein>
    <submittedName>
        <fullName evidence="3">Response regulator</fullName>
    </submittedName>
</protein>
<dbReference type="Proteomes" id="UP000266067">
    <property type="component" value="Unassembled WGS sequence"/>
</dbReference>
<dbReference type="RefSeq" id="WP_119607999.1">
    <property type="nucleotide sequence ID" value="NZ_QXFH01000072.1"/>
</dbReference>
<dbReference type="Pfam" id="PF00072">
    <property type="entry name" value="Response_reg"/>
    <property type="match status" value="1"/>
</dbReference>
<dbReference type="SMART" id="SM00448">
    <property type="entry name" value="REC"/>
    <property type="match status" value="1"/>
</dbReference>
<evidence type="ECO:0000313" key="4">
    <source>
        <dbReference type="Proteomes" id="UP000266067"/>
    </source>
</evidence>
<accession>A0A3A1N7S9</accession>
<dbReference type="InterPro" id="IPR010559">
    <property type="entry name" value="Sig_transdc_His_kin_internal"/>
</dbReference>
<feature type="domain" description="Response regulatory" evidence="2">
    <location>
        <begin position="6"/>
        <end position="122"/>
    </location>
</feature>
<dbReference type="AlphaFoldDB" id="A0A3A1N7S9"/>
<dbReference type="Gene3D" id="3.30.565.10">
    <property type="entry name" value="Histidine kinase-like ATPase, C-terminal domain"/>
    <property type="match status" value="1"/>
</dbReference>
<dbReference type="PANTHER" id="PTHR34220">
    <property type="entry name" value="SENSOR HISTIDINE KINASE YPDA"/>
    <property type="match status" value="1"/>
</dbReference>
<dbReference type="GO" id="GO:0000155">
    <property type="term" value="F:phosphorelay sensor kinase activity"/>
    <property type="evidence" value="ECO:0007669"/>
    <property type="project" value="InterPro"/>
</dbReference>
<dbReference type="PANTHER" id="PTHR34220:SF7">
    <property type="entry name" value="SENSOR HISTIDINE KINASE YPDA"/>
    <property type="match status" value="1"/>
</dbReference>
<dbReference type="SUPFAM" id="SSF52172">
    <property type="entry name" value="CheY-like"/>
    <property type="match status" value="1"/>
</dbReference>
<evidence type="ECO:0000259" key="2">
    <source>
        <dbReference type="PROSITE" id="PS50110"/>
    </source>
</evidence>
<keyword evidence="1" id="KW-0597">Phosphoprotein</keyword>
<dbReference type="SUPFAM" id="SSF55874">
    <property type="entry name" value="ATPase domain of HSP90 chaperone/DNA topoisomerase II/histidine kinase"/>
    <property type="match status" value="1"/>
</dbReference>
<organism evidence="3 4">
    <name type="scientific">Flagellimonas lutimaris</name>
    <dbReference type="NCBI Taxonomy" id="475082"/>
    <lineage>
        <taxon>Bacteria</taxon>
        <taxon>Pseudomonadati</taxon>
        <taxon>Bacteroidota</taxon>
        <taxon>Flavobacteriia</taxon>
        <taxon>Flavobacteriales</taxon>
        <taxon>Flavobacteriaceae</taxon>
        <taxon>Flagellimonas</taxon>
    </lineage>
</organism>
<dbReference type="Gene3D" id="3.40.50.2300">
    <property type="match status" value="1"/>
</dbReference>
<dbReference type="GO" id="GO:0016020">
    <property type="term" value="C:membrane"/>
    <property type="evidence" value="ECO:0007669"/>
    <property type="project" value="InterPro"/>
</dbReference>
<evidence type="ECO:0000256" key="1">
    <source>
        <dbReference type="PROSITE-ProRule" id="PRU00169"/>
    </source>
</evidence>
<dbReference type="EMBL" id="QXFH01000072">
    <property type="protein sequence ID" value="RIV32750.1"/>
    <property type="molecule type" value="Genomic_DNA"/>
</dbReference>
<sequence>MYKDTSILVVDDNRQVLELVNHVLAQVGYHISFIPKGQFLFRRLSSQKFDLVLLDINLPGISGFELLKQIKSDPTYKALPVIIISAEEEDETLAKCFDLGASDYIKKPIHHEILKARVQSVISASRFHQNEIHQQKQEALRARMKMLSSQMNPHFIFNSLSSIQEFVLANETEKVLNYLSEFAGLMRQNLENSMLPHITLSKELQFLDTYLKLERTRFNNVFDYEVDVDIDTPENIMIPPMLMQPYLENAIIHGLRKSTRPGRLVLKVWETEKSIFCSIKDNGIGRALASAISENHHHSIAMSNIEARLELLNMEFGVDVFSVAIEDLEEENEPAGTQVTLCFPNDLH</sequence>
<dbReference type="InterPro" id="IPR050640">
    <property type="entry name" value="Bact_2-comp_sensor_kinase"/>
</dbReference>
<evidence type="ECO:0000313" key="3">
    <source>
        <dbReference type="EMBL" id="RIV32750.1"/>
    </source>
</evidence>
<gene>
    <name evidence="3" type="ORF">D2V08_09935</name>
</gene>
<dbReference type="InterPro" id="IPR036890">
    <property type="entry name" value="HATPase_C_sf"/>
</dbReference>
<dbReference type="InterPro" id="IPR001789">
    <property type="entry name" value="Sig_transdc_resp-reg_receiver"/>
</dbReference>
<keyword evidence="4" id="KW-1185">Reference proteome</keyword>
<reference evidence="3 4" key="1">
    <citation type="submission" date="2018-08" db="EMBL/GenBank/DDBJ databases">
        <title>Proposal of Muricauda 72 sp.nov. and Muricauda NH166 sp.nov., isolated from seawater.</title>
        <authorList>
            <person name="Cheng H."/>
            <person name="Wu Y.-H."/>
            <person name="Guo L.-L."/>
            <person name="Xu X.-W."/>
        </authorList>
    </citation>
    <scope>NUCLEOTIDE SEQUENCE [LARGE SCALE GENOMIC DNA]</scope>
    <source>
        <strain evidence="3 4">KCTC 22173</strain>
    </source>
</reference>
<dbReference type="InterPro" id="IPR011006">
    <property type="entry name" value="CheY-like_superfamily"/>
</dbReference>
<proteinExistence type="predicted"/>
<name>A0A3A1N7S9_9FLAO</name>
<dbReference type="Pfam" id="PF06580">
    <property type="entry name" value="His_kinase"/>
    <property type="match status" value="1"/>
</dbReference>
<dbReference type="OrthoDB" id="6190788at2"/>
<comment type="caution">
    <text evidence="3">The sequence shown here is derived from an EMBL/GenBank/DDBJ whole genome shotgun (WGS) entry which is preliminary data.</text>
</comment>
<dbReference type="PROSITE" id="PS50110">
    <property type="entry name" value="RESPONSE_REGULATORY"/>
    <property type="match status" value="1"/>
</dbReference>
<feature type="modified residue" description="4-aspartylphosphate" evidence="1">
    <location>
        <position position="55"/>
    </location>
</feature>